<dbReference type="PROSITE" id="PS51118">
    <property type="entry name" value="HTH_HXLR"/>
    <property type="match status" value="1"/>
</dbReference>
<dbReference type="RefSeq" id="WP_343057025.1">
    <property type="nucleotide sequence ID" value="NZ_JACIJF010000036.1"/>
</dbReference>
<evidence type="ECO:0000313" key="5">
    <source>
        <dbReference type="EMBL" id="MBB5713012.1"/>
    </source>
</evidence>
<comment type="caution">
    <text evidence="5">The sequence shown here is derived from an EMBL/GenBank/DDBJ whole genome shotgun (WGS) entry which is preliminary data.</text>
</comment>
<keyword evidence="1" id="KW-0805">Transcription regulation</keyword>
<dbReference type="Proteomes" id="UP000527143">
    <property type="component" value="Unassembled WGS sequence"/>
</dbReference>
<sequence length="111" mass="12263">MADVLSRIGDKWSVFAVMLLGERDHRFAELQRGMGAVSKRMLSLTLKRLERDGLVIRTVFDTVPPSVSYALTPLGRSLHGVVEALGHWAVDNQSSIEAARQRFDGEVALGE</sequence>
<dbReference type="PANTHER" id="PTHR33204">
    <property type="entry name" value="TRANSCRIPTIONAL REGULATOR, MARR FAMILY"/>
    <property type="match status" value="1"/>
</dbReference>
<dbReference type="SUPFAM" id="SSF46785">
    <property type="entry name" value="Winged helix' DNA-binding domain"/>
    <property type="match status" value="1"/>
</dbReference>
<organism evidence="5 6">
    <name type="scientific">Sphingomonas xinjiangensis</name>
    <dbReference type="NCBI Taxonomy" id="643568"/>
    <lineage>
        <taxon>Bacteria</taxon>
        <taxon>Pseudomonadati</taxon>
        <taxon>Pseudomonadota</taxon>
        <taxon>Alphaproteobacteria</taxon>
        <taxon>Sphingomonadales</taxon>
        <taxon>Sphingomonadaceae</taxon>
        <taxon>Sphingomonas</taxon>
    </lineage>
</organism>
<reference evidence="5 6" key="1">
    <citation type="submission" date="2020-08" db="EMBL/GenBank/DDBJ databases">
        <title>Genomic Encyclopedia of Type Strains, Phase IV (KMG-IV): sequencing the most valuable type-strain genomes for metagenomic binning, comparative biology and taxonomic classification.</title>
        <authorList>
            <person name="Goeker M."/>
        </authorList>
    </citation>
    <scope>NUCLEOTIDE SEQUENCE [LARGE SCALE GENOMIC DNA]</scope>
    <source>
        <strain evidence="5 6">DSM 26736</strain>
    </source>
</reference>
<dbReference type="Pfam" id="PF01638">
    <property type="entry name" value="HxlR"/>
    <property type="match status" value="1"/>
</dbReference>
<keyword evidence="6" id="KW-1185">Reference proteome</keyword>
<name>A0A840YTN5_9SPHN</name>
<dbReference type="GO" id="GO:0003677">
    <property type="term" value="F:DNA binding"/>
    <property type="evidence" value="ECO:0007669"/>
    <property type="project" value="UniProtKB-KW"/>
</dbReference>
<proteinExistence type="predicted"/>
<dbReference type="EMBL" id="JACIJF010000036">
    <property type="protein sequence ID" value="MBB5713012.1"/>
    <property type="molecule type" value="Genomic_DNA"/>
</dbReference>
<evidence type="ECO:0000256" key="1">
    <source>
        <dbReference type="ARBA" id="ARBA00023015"/>
    </source>
</evidence>
<evidence type="ECO:0000256" key="3">
    <source>
        <dbReference type="ARBA" id="ARBA00023163"/>
    </source>
</evidence>
<accession>A0A840YTN5</accession>
<dbReference type="InterPro" id="IPR036388">
    <property type="entry name" value="WH-like_DNA-bd_sf"/>
</dbReference>
<evidence type="ECO:0000313" key="6">
    <source>
        <dbReference type="Proteomes" id="UP000527143"/>
    </source>
</evidence>
<protein>
    <submittedName>
        <fullName evidence="5">DNA-binding HxlR family transcriptional regulator</fullName>
    </submittedName>
</protein>
<dbReference type="InterPro" id="IPR036390">
    <property type="entry name" value="WH_DNA-bd_sf"/>
</dbReference>
<dbReference type="AlphaFoldDB" id="A0A840YTN5"/>
<evidence type="ECO:0000256" key="2">
    <source>
        <dbReference type="ARBA" id="ARBA00023125"/>
    </source>
</evidence>
<keyword evidence="3" id="KW-0804">Transcription</keyword>
<dbReference type="Gene3D" id="1.10.10.10">
    <property type="entry name" value="Winged helix-like DNA-binding domain superfamily/Winged helix DNA-binding domain"/>
    <property type="match status" value="1"/>
</dbReference>
<dbReference type="InterPro" id="IPR002577">
    <property type="entry name" value="HTH_HxlR"/>
</dbReference>
<keyword evidence="2 5" id="KW-0238">DNA-binding</keyword>
<feature type="domain" description="HTH hxlR-type" evidence="4">
    <location>
        <begin position="1"/>
        <end position="97"/>
    </location>
</feature>
<evidence type="ECO:0000259" key="4">
    <source>
        <dbReference type="PROSITE" id="PS51118"/>
    </source>
</evidence>
<dbReference type="PANTHER" id="PTHR33204:SF39">
    <property type="entry name" value="TRANSCRIPTIONAL REGULATORY PROTEIN"/>
    <property type="match status" value="1"/>
</dbReference>
<gene>
    <name evidence="5" type="ORF">FHT02_004274</name>
</gene>